<feature type="region of interest" description="Disordered" evidence="1">
    <location>
        <begin position="1"/>
        <end position="43"/>
    </location>
</feature>
<reference evidence="2" key="1">
    <citation type="journal article" date="2021" name="PeerJ">
        <title>Extensive microbial diversity within the chicken gut microbiome revealed by metagenomics and culture.</title>
        <authorList>
            <person name="Gilroy R."/>
            <person name="Ravi A."/>
            <person name="Getino M."/>
            <person name="Pursley I."/>
            <person name="Horton D.L."/>
            <person name="Alikhan N.F."/>
            <person name="Baker D."/>
            <person name="Gharbi K."/>
            <person name="Hall N."/>
            <person name="Watson M."/>
            <person name="Adriaenssens E.M."/>
            <person name="Foster-Nyarko E."/>
            <person name="Jarju S."/>
            <person name="Secka A."/>
            <person name="Antonio M."/>
            <person name="Oren A."/>
            <person name="Chaudhuri R.R."/>
            <person name="La Ragione R."/>
            <person name="Hildebrand F."/>
            <person name="Pallen M.J."/>
        </authorList>
    </citation>
    <scope>NUCLEOTIDE SEQUENCE</scope>
    <source>
        <strain evidence="2">ChiBcec15-1070</strain>
    </source>
</reference>
<proteinExistence type="predicted"/>
<dbReference type="AlphaFoldDB" id="A0A9D1TYN4"/>
<dbReference type="Proteomes" id="UP000823926">
    <property type="component" value="Unassembled WGS sequence"/>
</dbReference>
<protein>
    <submittedName>
        <fullName evidence="2">Uncharacterized protein</fullName>
    </submittedName>
</protein>
<comment type="caution">
    <text evidence="2">The sequence shown here is derived from an EMBL/GenBank/DDBJ whole genome shotgun (WGS) entry which is preliminary data.</text>
</comment>
<evidence type="ECO:0000256" key="1">
    <source>
        <dbReference type="SAM" id="MobiDB-lite"/>
    </source>
</evidence>
<evidence type="ECO:0000313" key="2">
    <source>
        <dbReference type="EMBL" id="HIW11282.1"/>
    </source>
</evidence>
<name>A0A9D1TYN4_9BACT</name>
<organism evidence="2 3">
    <name type="scientific">Candidatus Rikenella faecigallinarum</name>
    <dbReference type="NCBI Taxonomy" id="2838745"/>
    <lineage>
        <taxon>Bacteria</taxon>
        <taxon>Pseudomonadati</taxon>
        <taxon>Bacteroidota</taxon>
        <taxon>Bacteroidia</taxon>
        <taxon>Bacteroidales</taxon>
        <taxon>Rikenellaceae</taxon>
        <taxon>Rikenella</taxon>
    </lineage>
</organism>
<accession>A0A9D1TYN4</accession>
<reference evidence="2" key="2">
    <citation type="submission" date="2021-04" db="EMBL/GenBank/DDBJ databases">
        <authorList>
            <person name="Gilroy R."/>
        </authorList>
    </citation>
    <scope>NUCLEOTIDE SEQUENCE</scope>
    <source>
        <strain evidence="2">ChiBcec15-1070</strain>
    </source>
</reference>
<dbReference type="EMBL" id="DXHL01000033">
    <property type="protein sequence ID" value="HIW11282.1"/>
    <property type="molecule type" value="Genomic_DNA"/>
</dbReference>
<gene>
    <name evidence="2" type="ORF">H9888_07285</name>
</gene>
<evidence type="ECO:0000313" key="3">
    <source>
        <dbReference type="Proteomes" id="UP000823926"/>
    </source>
</evidence>
<sequence>MKPAKDFRSAAGEETTRKNTKLSPIRKSGKERHTLYKSLDDDQEEDAELIAYRKQESAFDYMDDGEEEDDAR</sequence>
<feature type="compositionally biased region" description="Basic and acidic residues" evidence="1">
    <location>
        <begin position="31"/>
        <end position="40"/>
    </location>
</feature>